<dbReference type="GO" id="GO:0030153">
    <property type="term" value="P:bacteriocin immunity"/>
    <property type="evidence" value="ECO:0007669"/>
    <property type="project" value="InterPro"/>
</dbReference>
<dbReference type="EMBL" id="AP019695">
    <property type="protein sequence ID" value="BBK21972.1"/>
    <property type="molecule type" value="Genomic_DNA"/>
</dbReference>
<dbReference type="AlphaFoldDB" id="A0A6N4TIN4"/>
<evidence type="ECO:0000313" key="3">
    <source>
        <dbReference type="EMBL" id="BBK21972.1"/>
    </source>
</evidence>
<sequence length="63" mass="7610">MIWAIYYVVYIIWISVLFRKYVELYDEGFNFYYGFSKTLIYIKDIKKIEKSKSFAVSSVNSLD</sequence>
<evidence type="ECO:0000259" key="2">
    <source>
        <dbReference type="Pfam" id="PF06713"/>
    </source>
</evidence>
<keyword evidence="4" id="KW-1185">Reference proteome</keyword>
<protein>
    <recommendedName>
        <fullName evidence="2">Uncharacterized protein YyaB-like PH domain-containing protein</fullName>
    </recommendedName>
</protein>
<dbReference type="Pfam" id="PF06713">
    <property type="entry name" value="bPH_4"/>
    <property type="match status" value="1"/>
</dbReference>
<evidence type="ECO:0000256" key="1">
    <source>
        <dbReference type="SAM" id="Phobius"/>
    </source>
</evidence>
<keyword evidence="1" id="KW-0472">Membrane</keyword>
<dbReference type="RefSeq" id="WP_115715174.1">
    <property type="nucleotide sequence ID" value="NZ_AP019695.1"/>
</dbReference>
<reference evidence="4" key="1">
    <citation type="submission" date="2019-05" db="EMBL/GenBank/DDBJ databases">
        <title>Complete genome sequencing of Absiella argi strain JCM 30884.</title>
        <authorList>
            <person name="Sakamoto M."/>
            <person name="Murakami T."/>
            <person name="Mori H."/>
        </authorList>
    </citation>
    <scope>NUCLEOTIDE SEQUENCE [LARGE SCALE GENOMIC DNA]</scope>
    <source>
        <strain evidence="4">JCM 30884</strain>
    </source>
</reference>
<keyword evidence="1" id="KW-0812">Transmembrane</keyword>
<keyword evidence="1" id="KW-1133">Transmembrane helix</keyword>
<feature type="domain" description="Uncharacterized protein YyaB-like PH" evidence="2">
    <location>
        <begin position="24"/>
        <end position="63"/>
    </location>
</feature>
<organism evidence="3 4">
    <name type="scientific">Amedibacterium intestinale</name>
    <dbReference type="NCBI Taxonomy" id="2583452"/>
    <lineage>
        <taxon>Bacteria</taxon>
        <taxon>Bacillati</taxon>
        <taxon>Bacillota</taxon>
        <taxon>Erysipelotrichia</taxon>
        <taxon>Erysipelotrichales</taxon>
        <taxon>Erysipelotrichaceae</taxon>
        <taxon>Amedibacterium</taxon>
    </lineage>
</organism>
<feature type="transmembrane region" description="Helical" evidence="1">
    <location>
        <begin position="6"/>
        <end position="22"/>
    </location>
</feature>
<accession>A0A6N4TIN4</accession>
<dbReference type="InterPro" id="IPR009589">
    <property type="entry name" value="PH_YyaB-like"/>
</dbReference>
<dbReference type="Proteomes" id="UP000464754">
    <property type="component" value="Chromosome"/>
</dbReference>
<gene>
    <name evidence="3" type="ORF">Aargi30884_08750</name>
</gene>
<evidence type="ECO:0000313" key="4">
    <source>
        <dbReference type="Proteomes" id="UP000464754"/>
    </source>
</evidence>
<name>A0A6N4TIN4_9FIRM</name>
<dbReference type="KEGG" id="aarg:Aargi30884_08750"/>
<proteinExistence type="predicted"/>